<dbReference type="EMBL" id="JASDAP010000139">
    <property type="protein sequence ID" value="KAK1875363.1"/>
    <property type="molecule type" value="Genomic_DNA"/>
</dbReference>
<accession>A0AAD9B6A8</accession>
<dbReference type="AlphaFoldDB" id="A0AAD9B6A8"/>
<evidence type="ECO:0000313" key="2">
    <source>
        <dbReference type="EMBL" id="KAK1875363.1"/>
    </source>
</evidence>
<evidence type="ECO:0000256" key="1">
    <source>
        <dbReference type="SAM" id="MobiDB-lite"/>
    </source>
</evidence>
<reference evidence="2" key="1">
    <citation type="submission" date="2023-04" db="EMBL/GenBank/DDBJ databases">
        <title>Chromosome-level genome of Chaenocephalus aceratus.</title>
        <authorList>
            <person name="Park H."/>
        </authorList>
    </citation>
    <scope>NUCLEOTIDE SEQUENCE</scope>
    <source>
        <strain evidence="2">DE</strain>
        <tissue evidence="2">Muscle</tissue>
    </source>
</reference>
<evidence type="ECO:0000313" key="3">
    <source>
        <dbReference type="Proteomes" id="UP001228049"/>
    </source>
</evidence>
<gene>
    <name evidence="2" type="ORF">KUDE01_031884</name>
</gene>
<name>A0AAD9B6A8_DISEL</name>
<keyword evidence="3" id="KW-1185">Reference proteome</keyword>
<protein>
    <submittedName>
        <fullName evidence="2">Protein FAM149B1</fullName>
    </submittedName>
</protein>
<feature type="region of interest" description="Disordered" evidence="1">
    <location>
        <begin position="103"/>
        <end position="136"/>
    </location>
</feature>
<organism evidence="2 3">
    <name type="scientific">Dissostichus eleginoides</name>
    <name type="common">Patagonian toothfish</name>
    <name type="synonym">Dissostichus amissus</name>
    <dbReference type="NCBI Taxonomy" id="100907"/>
    <lineage>
        <taxon>Eukaryota</taxon>
        <taxon>Metazoa</taxon>
        <taxon>Chordata</taxon>
        <taxon>Craniata</taxon>
        <taxon>Vertebrata</taxon>
        <taxon>Euteleostomi</taxon>
        <taxon>Actinopterygii</taxon>
        <taxon>Neopterygii</taxon>
        <taxon>Teleostei</taxon>
        <taxon>Neoteleostei</taxon>
        <taxon>Acanthomorphata</taxon>
        <taxon>Eupercaria</taxon>
        <taxon>Perciformes</taxon>
        <taxon>Notothenioidei</taxon>
        <taxon>Nototheniidae</taxon>
        <taxon>Dissostichus</taxon>
    </lineage>
</organism>
<proteinExistence type="predicted"/>
<feature type="non-terminal residue" evidence="2">
    <location>
        <position position="1"/>
    </location>
</feature>
<comment type="caution">
    <text evidence="2">The sequence shown here is derived from an EMBL/GenBank/DDBJ whole genome shotgun (WGS) entry which is preliminary data.</text>
</comment>
<dbReference type="Proteomes" id="UP001228049">
    <property type="component" value="Unassembled WGS sequence"/>
</dbReference>
<sequence length="169" mass="18710">TNNIQLFHKCNGEMANIFFAFDGHNYSRYLTWLEVYLTNLENTHPGAKDLLSKGAIAVARSMIPGAISAVARPWRKRSCPLPNHQVASLDYTASLGHTRGGVEQPPHGHSFIKRPSLDGGPHQRPRRRGNIGSWRRQRQGQALLPGFWCSCPHGGRDGRATSRNCGQGC</sequence>